<feature type="transmembrane region" description="Helical" evidence="1">
    <location>
        <begin position="12"/>
        <end position="33"/>
    </location>
</feature>
<gene>
    <name evidence="2" type="ORF">GT347_24060</name>
</gene>
<dbReference type="AlphaFoldDB" id="A0A857JAP4"/>
<dbReference type="InterPro" id="IPR032092">
    <property type="entry name" value="PilW"/>
</dbReference>
<evidence type="ECO:0000256" key="1">
    <source>
        <dbReference type="SAM" id="Phobius"/>
    </source>
</evidence>
<keyword evidence="3" id="KW-1185">Reference proteome</keyword>
<dbReference type="EMBL" id="CP047650">
    <property type="protein sequence ID" value="QHJ00788.1"/>
    <property type="molecule type" value="Genomic_DNA"/>
</dbReference>
<dbReference type="SUPFAM" id="SSF54523">
    <property type="entry name" value="Pili subunits"/>
    <property type="match status" value="1"/>
</dbReference>
<keyword evidence="1" id="KW-0812">Transmembrane</keyword>
<evidence type="ECO:0000313" key="2">
    <source>
        <dbReference type="EMBL" id="QHJ00788.1"/>
    </source>
</evidence>
<dbReference type="RefSeq" id="WP_160554597.1">
    <property type="nucleotide sequence ID" value="NZ_CP047650.1"/>
</dbReference>
<evidence type="ECO:0000313" key="3">
    <source>
        <dbReference type="Proteomes" id="UP000464787"/>
    </source>
</evidence>
<accession>A0A857JAP4</accession>
<dbReference type="Proteomes" id="UP000464787">
    <property type="component" value="Chromosome"/>
</dbReference>
<dbReference type="PROSITE" id="PS00409">
    <property type="entry name" value="PROKAR_NTER_METHYL"/>
    <property type="match status" value="1"/>
</dbReference>
<dbReference type="NCBIfam" id="TIGR02532">
    <property type="entry name" value="IV_pilin_GFxxxE"/>
    <property type="match status" value="1"/>
</dbReference>
<keyword evidence="1" id="KW-1133">Transmembrane helix</keyword>
<dbReference type="Pfam" id="PF16074">
    <property type="entry name" value="PilW"/>
    <property type="match status" value="1"/>
</dbReference>
<dbReference type="InterPro" id="IPR012902">
    <property type="entry name" value="N_methyl_site"/>
</dbReference>
<protein>
    <submittedName>
        <fullName evidence="2">Prepilin-type N-terminal cleavage/methylation domain-containing protein</fullName>
    </submittedName>
</protein>
<keyword evidence="1" id="KW-0472">Membrane</keyword>
<reference evidence="2 3" key="1">
    <citation type="submission" date="2020-01" db="EMBL/GenBank/DDBJ databases">
        <title>Genome sequencing of strain KACC 21265.</title>
        <authorList>
            <person name="Heo J."/>
            <person name="Kim S.-J."/>
            <person name="Kim J.-S."/>
            <person name="Hong S.-B."/>
            <person name="Kwon S.-W."/>
        </authorList>
    </citation>
    <scope>NUCLEOTIDE SEQUENCE [LARGE SCALE GENOMIC DNA]</scope>
    <source>
        <strain evidence="2 3">KACC 21265</strain>
    </source>
</reference>
<name>A0A857JAP4_9BURK</name>
<proteinExistence type="predicted"/>
<dbReference type="GO" id="GO:0043683">
    <property type="term" value="P:type IV pilus assembly"/>
    <property type="evidence" value="ECO:0007669"/>
    <property type="project" value="InterPro"/>
</dbReference>
<dbReference type="Pfam" id="PF07963">
    <property type="entry name" value="N_methyl"/>
    <property type="match status" value="1"/>
</dbReference>
<dbReference type="InterPro" id="IPR045584">
    <property type="entry name" value="Pilin-like"/>
</dbReference>
<dbReference type="KEGG" id="xyk:GT347_24060"/>
<sequence>MSARRQAGFSLIELLVGMALMLLIVTAASVIYLNTREADSAQARVSESVETGTFALQLLERDLTQAWTYPVVMPPATTIALNPPAGWAGALLLQTYPPVGWAPTIAAYQFGVYGCDGGQYNSITGNCDANPLTGVNRSPSDSLVINYFSSEAKKTPIGNRKDCTGIDVAGEDADSPKGDTINAIRRLNVPAAPPATTGTMDPWLPPGFPVFVSNRYGLLASTVQVDRQTLTTYSLACNGNGSNGGATPTNVYQPLLQGVDDLQITYGAFDIDASSSSGAVQPAPTRFYKASDVNNTTLQAITIDGVQYAGWNRIVAVRVCVMTSSMGTAARQFDKSGAPRTYLDCTDDTPQNYLPGDRSIRTRTVQVLAVRNRMNQIY</sequence>
<organism evidence="2 3">
    <name type="scientific">Xylophilus rhododendri</name>
    <dbReference type="NCBI Taxonomy" id="2697032"/>
    <lineage>
        <taxon>Bacteria</taxon>
        <taxon>Pseudomonadati</taxon>
        <taxon>Pseudomonadota</taxon>
        <taxon>Betaproteobacteria</taxon>
        <taxon>Burkholderiales</taxon>
        <taxon>Xylophilus</taxon>
    </lineage>
</organism>